<reference evidence="2 3" key="1">
    <citation type="submission" date="2015-09" db="EMBL/GenBank/DDBJ databases">
        <title>Genome sequencing project for genomic taxonomy and phylogenomics of Bacillus-like bacteria.</title>
        <authorList>
            <person name="Liu B."/>
            <person name="Wang J."/>
            <person name="Zhu Y."/>
            <person name="Liu G."/>
            <person name="Chen Q."/>
            <person name="Chen Z."/>
            <person name="Lan J."/>
            <person name="Che J."/>
            <person name="Ge C."/>
            <person name="Shi H."/>
            <person name="Pan Z."/>
            <person name="Liu X."/>
        </authorList>
    </citation>
    <scope>NUCLEOTIDE SEQUENCE [LARGE SCALE GENOMIC DNA]</scope>
    <source>
        <strain evidence="2 3">LMG 18435</strain>
    </source>
</reference>
<comment type="caution">
    <text evidence="2">The sequence shown here is derived from an EMBL/GenBank/DDBJ whole genome shotgun (WGS) entry which is preliminary data.</text>
</comment>
<accession>A0A0Q3TG28</accession>
<dbReference type="Pfam" id="PF00753">
    <property type="entry name" value="Lactamase_B"/>
    <property type="match status" value="1"/>
</dbReference>
<sequence>MPNYICITCGTQYPHTQEPPHLCHICNEERQYVHPNGQSWTTLEEMLQSQKYHNEILKEEENLYSITTNPSFAIGQTAYVIKQNGFGVIWDCVTYLDEQTLDFLTENGPIHAMALSHPHYYSTQVEWAEKLNIPIYIHEDDQEWVMRPSDKIVFWSGEQLELAEGITLHRLGGHYRGGAVLHWEQGNNGKGILLSGDIIQVVADTRWVSFMYSYPNLIPLPAKKVAEMANRVKELKVNRLYNAFHRVVAENANEAVQKSAERYIKALQGELFQT</sequence>
<dbReference type="InterPro" id="IPR036866">
    <property type="entry name" value="RibonucZ/Hydroxyglut_hydro"/>
</dbReference>
<feature type="domain" description="Metallo-beta-lactamase" evidence="1">
    <location>
        <begin position="75"/>
        <end position="245"/>
    </location>
</feature>
<name>A0A0Q3TG28_9BACI</name>
<dbReference type="Proteomes" id="UP000051888">
    <property type="component" value="Unassembled WGS sequence"/>
</dbReference>
<evidence type="ECO:0000313" key="3">
    <source>
        <dbReference type="Proteomes" id="UP000051888"/>
    </source>
</evidence>
<evidence type="ECO:0000313" key="2">
    <source>
        <dbReference type="EMBL" id="KQL52601.1"/>
    </source>
</evidence>
<dbReference type="RefSeq" id="WP_055738296.1">
    <property type="nucleotide sequence ID" value="NZ_JAAIWL010000016.1"/>
</dbReference>
<dbReference type="AlphaFoldDB" id="A0A0Q3TG28"/>
<dbReference type="SMART" id="SM00849">
    <property type="entry name" value="Lactamase_B"/>
    <property type="match status" value="1"/>
</dbReference>
<protein>
    <recommendedName>
        <fullName evidence="1">Metallo-beta-lactamase domain-containing protein</fullName>
    </recommendedName>
</protein>
<dbReference type="PATRIC" id="fig|157838.3.peg.664"/>
<dbReference type="PANTHER" id="PTHR36839">
    <property type="entry name" value="METALLO-BETA-LACTAMASE FAMILY PROTEIN (AFU_ORTHOLOGUE AFUA_5G12770)"/>
    <property type="match status" value="1"/>
</dbReference>
<organism evidence="2 3">
    <name type="scientific">Heyndrickxia shackletonii</name>
    <dbReference type="NCBI Taxonomy" id="157838"/>
    <lineage>
        <taxon>Bacteria</taxon>
        <taxon>Bacillati</taxon>
        <taxon>Bacillota</taxon>
        <taxon>Bacilli</taxon>
        <taxon>Bacillales</taxon>
        <taxon>Bacillaceae</taxon>
        <taxon>Heyndrickxia</taxon>
    </lineage>
</organism>
<dbReference type="InterPro" id="IPR001279">
    <property type="entry name" value="Metallo-B-lactamas"/>
</dbReference>
<dbReference type="STRING" id="157838.AN964_03005"/>
<evidence type="ECO:0000259" key="1">
    <source>
        <dbReference type="SMART" id="SM00849"/>
    </source>
</evidence>
<dbReference type="EMBL" id="LJJC01000004">
    <property type="protein sequence ID" value="KQL52601.1"/>
    <property type="molecule type" value="Genomic_DNA"/>
</dbReference>
<proteinExistence type="predicted"/>
<keyword evidence="3" id="KW-1185">Reference proteome</keyword>
<dbReference type="PANTHER" id="PTHR36839:SF1">
    <property type="entry name" value="METALLO-BETA-LACTAMASE FAMILY PROTEIN (AFU_ORTHOLOGUE AFUA_5G12770)"/>
    <property type="match status" value="1"/>
</dbReference>
<gene>
    <name evidence="2" type="ORF">AN964_03005</name>
</gene>
<dbReference type="Gene3D" id="3.60.15.10">
    <property type="entry name" value="Ribonuclease Z/Hydroxyacylglutathione hydrolase-like"/>
    <property type="match status" value="1"/>
</dbReference>
<dbReference type="OrthoDB" id="2373347at2"/>
<dbReference type="SUPFAM" id="SSF56281">
    <property type="entry name" value="Metallo-hydrolase/oxidoreductase"/>
    <property type="match status" value="1"/>
</dbReference>